<evidence type="ECO:0000256" key="1">
    <source>
        <dbReference type="ARBA" id="ARBA00004651"/>
    </source>
</evidence>
<feature type="domain" description="ABC3 transporter permease C-terminal" evidence="7">
    <location>
        <begin position="672"/>
        <end position="784"/>
    </location>
</feature>
<keyword evidence="3 6" id="KW-0812">Transmembrane</keyword>
<proteinExistence type="predicted"/>
<evidence type="ECO:0000256" key="4">
    <source>
        <dbReference type="ARBA" id="ARBA00022989"/>
    </source>
</evidence>
<comment type="subcellular location">
    <subcellularLocation>
        <location evidence="1">Cell membrane</location>
        <topology evidence="1">Multi-pass membrane protein</topology>
    </subcellularLocation>
</comment>
<feature type="domain" description="MacB-like periplasmic core" evidence="8">
    <location>
        <begin position="486"/>
        <end position="636"/>
    </location>
</feature>
<evidence type="ECO:0000256" key="3">
    <source>
        <dbReference type="ARBA" id="ARBA00022692"/>
    </source>
</evidence>
<gene>
    <name evidence="9" type="ORF">GJU39_20335</name>
</gene>
<keyword evidence="2" id="KW-1003">Cell membrane</keyword>
<dbReference type="Proteomes" id="UP000487757">
    <property type="component" value="Unassembled WGS sequence"/>
</dbReference>
<comment type="caution">
    <text evidence="9">The sequence shown here is derived from an EMBL/GenBank/DDBJ whole genome shotgun (WGS) entry which is preliminary data.</text>
</comment>
<evidence type="ECO:0000313" key="10">
    <source>
        <dbReference type="Proteomes" id="UP000487757"/>
    </source>
</evidence>
<dbReference type="InterPro" id="IPR050250">
    <property type="entry name" value="Macrolide_Exporter_MacB"/>
</dbReference>
<sequence>MFKLNLKIALRNLWKNKGFSLINIGGLAIGLSCCLLLLLYVDYEWSYDKQFKNIDRIYSVYDNDLMSDQIITNRAFCTPSQLAATALQTIPGIEYASRLGERGGAVKSGTHNFMKSIIYVDPSFFKIFDYKFIKGSPSTALINPNSIIITARTAKIFFGSEDPIGKSLKFDNRKDLTVTAVIDDLEENQTYHFDVIMPWMFLEQEEAFLKDMDWTDGALSTIIQLKNNNDFAAADAQMRKIFKLNDPGNNSIEFFLFPFKKAHLYDQFENGKPAGGRIDQIKLYLLLALCVLFIACINYMNLSTARSEKRAKEVGVRKTLGSTRQSLASQFLLESLLMSTIAMIIAFVLVEISLPFFNDLLAIQIVIQYGAYQIWGILLALVLVTGLLAGSYPSFYLSSFKPIKVLKGFAGSGKIALPVRKILVVVQFGCSVCMIICATVVYNQIQHMKNKPLGFDKNNLVQLVRNGALKDGQKLNLFKAQLIKSGTILSATETTNGITNGYVSTEKIRWPRQQQNEQIMMSLRFSGYNLSKTIGAAMLQGRDFSEEFTADSSAVVLNEAAVKAMNLKNPIGTQIRNDDWGQTFKIIGVMKNYSATTLGGNVNPTLFFYGKDNPNTILVRLNPTENISKSIDEIKRLSKRLNPDYPLELDFVSDRLTEKLKSERLLSVLSNLFGGFAILISCLGLLGLAIYMTEQRKKEIGVRKVLGASTANIITLLNKDFIKLIAIANGLAFPMAYILANRWLSEYEYRISIAVWPFVLALVLSLSIAVITVSVQSFKVAKSNAVDALKYE</sequence>
<accession>A0A7K0G3Q1</accession>
<feature type="domain" description="MacB-like periplasmic core" evidence="8">
    <location>
        <begin position="20"/>
        <end position="240"/>
    </location>
</feature>
<organism evidence="9 10">
    <name type="scientific">Pedobacter petrophilus</name>
    <dbReference type="NCBI Taxonomy" id="1908241"/>
    <lineage>
        <taxon>Bacteria</taxon>
        <taxon>Pseudomonadati</taxon>
        <taxon>Bacteroidota</taxon>
        <taxon>Sphingobacteriia</taxon>
        <taxon>Sphingobacteriales</taxon>
        <taxon>Sphingobacteriaceae</taxon>
        <taxon>Pedobacter</taxon>
    </lineage>
</organism>
<dbReference type="Pfam" id="PF12704">
    <property type="entry name" value="MacB_PCD"/>
    <property type="match status" value="2"/>
</dbReference>
<dbReference type="EMBL" id="WKKH01000052">
    <property type="protein sequence ID" value="MRX78433.1"/>
    <property type="molecule type" value="Genomic_DNA"/>
</dbReference>
<reference evidence="9 10" key="1">
    <citation type="submission" date="2019-11" db="EMBL/GenBank/DDBJ databases">
        <title>Pedobacter petrophilus genome.</title>
        <authorList>
            <person name="Feldbauer M.J."/>
            <person name="Newman J.D."/>
        </authorList>
    </citation>
    <scope>NUCLEOTIDE SEQUENCE [LARGE SCALE GENOMIC DNA]</scope>
    <source>
        <strain evidence="9 10">LMG 29686</strain>
    </source>
</reference>
<keyword evidence="4 6" id="KW-1133">Transmembrane helix</keyword>
<dbReference type="RefSeq" id="WP_154282838.1">
    <property type="nucleotide sequence ID" value="NZ_JBHUJQ010000001.1"/>
</dbReference>
<evidence type="ECO:0000256" key="6">
    <source>
        <dbReference type="SAM" id="Phobius"/>
    </source>
</evidence>
<feature type="domain" description="ABC3 transporter permease C-terminal" evidence="7">
    <location>
        <begin position="286"/>
        <end position="399"/>
    </location>
</feature>
<dbReference type="InterPro" id="IPR025857">
    <property type="entry name" value="MacB_PCD"/>
</dbReference>
<dbReference type="InterPro" id="IPR003838">
    <property type="entry name" value="ABC3_permease_C"/>
</dbReference>
<feature type="transmembrane region" description="Helical" evidence="6">
    <location>
        <begin position="672"/>
        <end position="693"/>
    </location>
</feature>
<keyword evidence="10" id="KW-1185">Reference proteome</keyword>
<feature type="transmembrane region" description="Helical" evidence="6">
    <location>
        <begin position="283"/>
        <end position="302"/>
    </location>
</feature>
<feature type="transmembrane region" description="Helical" evidence="6">
    <location>
        <begin position="331"/>
        <end position="354"/>
    </location>
</feature>
<name>A0A7K0G3Q1_9SPHI</name>
<dbReference type="PANTHER" id="PTHR30572:SF18">
    <property type="entry name" value="ABC-TYPE MACROLIDE FAMILY EXPORT SYSTEM PERMEASE COMPONENT 2"/>
    <property type="match status" value="1"/>
</dbReference>
<protein>
    <submittedName>
        <fullName evidence="9">FtsX-like permease family protein</fullName>
    </submittedName>
</protein>
<evidence type="ECO:0000313" key="9">
    <source>
        <dbReference type="EMBL" id="MRX78433.1"/>
    </source>
</evidence>
<dbReference type="Pfam" id="PF02687">
    <property type="entry name" value="FtsX"/>
    <property type="match status" value="2"/>
</dbReference>
<feature type="transmembrane region" description="Helical" evidence="6">
    <location>
        <begin position="422"/>
        <end position="442"/>
    </location>
</feature>
<dbReference type="OrthoDB" id="1451596at2"/>
<feature type="transmembrane region" description="Helical" evidence="6">
    <location>
        <begin position="751"/>
        <end position="773"/>
    </location>
</feature>
<evidence type="ECO:0000256" key="2">
    <source>
        <dbReference type="ARBA" id="ARBA00022475"/>
    </source>
</evidence>
<feature type="transmembrane region" description="Helical" evidence="6">
    <location>
        <begin position="374"/>
        <end position="397"/>
    </location>
</feature>
<keyword evidence="5 6" id="KW-0472">Membrane</keyword>
<dbReference type="PROSITE" id="PS51257">
    <property type="entry name" value="PROKAR_LIPOPROTEIN"/>
    <property type="match status" value="1"/>
</dbReference>
<dbReference type="PANTHER" id="PTHR30572">
    <property type="entry name" value="MEMBRANE COMPONENT OF TRANSPORTER-RELATED"/>
    <property type="match status" value="1"/>
</dbReference>
<dbReference type="GO" id="GO:0005886">
    <property type="term" value="C:plasma membrane"/>
    <property type="evidence" value="ECO:0007669"/>
    <property type="project" value="UniProtKB-SubCell"/>
</dbReference>
<feature type="transmembrane region" description="Helical" evidence="6">
    <location>
        <begin position="21"/>
        <end position="41"/>
    </location>
</feature>
<dbReference type="GO" id="GO:0022857">
    <property type="term" value="F:transmembrane transporter activity"/>
    <property type="evidence" value="ECO:0007669"/>
    <property type="project" value="TreeGrafter"/>
</dbReference>
<feature type="transmembrane region" description="Helical" evidence="6">
    <location>
        <begin position="721"/>
        <end position="739"/>
    </location>
</feature>
<evidence type="ECO:0000259" key="7">
    <source>
        <dbReference type="Pfam" id="PF02687"/>
    </source>
</evidence>
<evidence type="ECO:0000256" key="5">
    <source>
        <dbReference type="ARBA" id="ARBA00023136"/>
    </source>
</evidence>
<evidence type="ECO:0000259" key="8">
    <source>
        <dbReference type="Pfam" id="PF12704"/>
    </source>
</evidence>
<dbReference type="AlphaFoldDB" id="A0A7K0G3Q1"/>